<reference evidence="4 5" key="1">
    <citation type="journal article" date="2012" name="Proc. Natl. Acad. Sci. U.S.A.">
        <title>Comparative genomics of Ceriporiopsis subvermispora and Phanerochaete chrysosporium provide insight into selective ligninolysis.</title>
        <authorList>
            <person name="Fernandez-Fueyo E."/>
            <person name="Ruiz-Duenas F.J."/>
            <person name="Ferreira P."/>
            <person name="Floudas D."/>
            <person name="Hibbett D.S."/>
            <person name="Canessa P."/>
            <person name="Larrondo L.F."/>
            <person name="James T.Y."/>
            <person name="Seelenfreund D."/>
            <person name="Lobos S."/>
            <person name="Polanco R."/>
            <person name="Tello M."/>
            <person name="Honda Y."/>
            <person name="Watanabe T."/>
            <person name="Watanabe T."/>
            <person name="Ryu J.S."/>
            <person name="Kubicek C.P."/>
            <person name="Schmoll M."/>
            <person name="Gaskell J."/>
            <person name="Hammel K.E."/>
            <person name="St John F.J."/>
            <person name="Vanden Wymelenberg A."/>
            <person name="Sabat G."/>
            <person name="Splinter BonDurant S."/>
            <person name="Syed K."/>
            <person name="Yadav J.S."/>
            <person name="Doddapaneni H."/>
            <person name="Subramanian V."/>
            <person name="Lavin J.L."/>
            <person name="Oguiza J.A."/>
            <person name="Perez G."/>
            <person name="Pisabarro A.G."/>
            <person name="Ramirez L."/>
            <person name="Santoyo F."/>
            <person name="Master E."/>
            <person name="Coutinho P.M."/>
            <person name="Henrissat B."/>
            <person name="Lombard V."/>
            <person name="Magnuson J.K."/>
            <person name="Kuees U."/>
            <person name="Hori C."/>
            <person name="Igarashi K."/>
            <person name="Samejima M."/>
            <person name="Held B.W."/>
            <person name="Barry K.W."/>
            <person name="LaButti K.M."/>
            <person name="Lapidus A."/>
            <person name="Lindquist E.A."/>
            <person name="Lucas S.M."/>
            <person name="Riley R."/>
            <person name="Salamov A.A."/>
            <person name="Hoffmeister D."/>
            <person name="Schwenk D."/>
            <person name="Hadar Y."/>
            <person name="Yarden O."/>
            <person name="de Vries R.P."/>
            <person name="Wiebenga A."/>
            <person name="Stenlid J."/>
            <person name="Eastwood D."/>
            <person name="Grigoriev I.V."/>
            <person name="Berka R.M."/>
            <person name="Blanchette R.A."/>
            <person name="Kersten P."/>
            <person name="Martinez A.T."/>
            <person name="Vicuna R."/>
            <person name="Cullen D."/>
        </authorList>
    </citation>
    <scope>NUCLEOTIDE SEQUENCE [LARGE SCALE GENOMIC DNA]</scope>
    <source>
        <strain evidence="4 5">B</strain>
    </source>
</reference>
<dbReference type="GO" id="GO:0043386">
    <property type="term" value="P:mycotoxin biosynthetic process"/>
    <property type="evidence" value="ECO:0007669"/>
    <property type="project" value="InterPro"/>
</dbReference>
<protein>
    <submittedName>
        <fullName evidence="4">Uncharacterized protein</fullName>
    </submittedName>
</protein>
<evidence type="ECO:0000256" key="3">
    <source>
        <dbReference type="ARBA" id="ARBA00035112"/>
    </source>
</evidence>
<name>M2QPU0_CERS8</name>
<dbReference type="PANTHER" id="PTHR33365:SF11">
    <property type="entry name" value="TAT PATHWAY SIGNAL SEQUENCE"/>
    <property type="match status" value="1"/>
</dbReference>
<keyword evidence="5" id="KW-1185">Reference proteome</keyword>
<evidence type="ECO:0000313" key="4">
    <source>
        <dbReference type="EMBL" id="EMD39078.1"/>
    </source>
</evidence>
<gene>
    <name evidence="4" type="ORF">CERSUDRAFT_47511</name>
</gene>
<dbReference type="InterPro" id="IPR021765">
    <property type="entry name" value="UstYa-like"/>
</dbReference>
<sequence>FRGHDYPEALPLPYGELPLVQMTVEESVHYHLLGVGSHIEWYSYASANEGFVRLGKEDRLFTITMFHELHCLSMLSCAFRNTSRPTPQHIKHCLNYIRQGVLCATDLTLEPGDFETKDYQIERTGATFTCKDWNIVYSVMDEIYTRWENKARTRHY</sequence>
<dbReference type="Proteomes" id="UP000016930">
    <property type="component" value="Unassembled WGS sequence"/>
</dbReference>
<organism evidence="4 5">
    <name type="scientific">Ceriporiopsis subvermispora (strain B)</name>
    <name type="common">White-rot fungus</name>
    <name type="synonym">Gelatoporia subvermispora</name>
    <dbReference type="NCBI Taxonomy" id="914234"/>
    <lineage>
        <taxon>Eukaryota</taxon>
        <taxon>Fungi</taxon>
        <taxon>Dikarya</taxon>
        <taxon>Basidiomycota</taxon>
        <taxon>Agaricomycotina</taxon>
        <taxon>Agaricomycetes</taxon>
        <taxon>Polyporales</taxon>
        <taxon>Gelatoporiaceae</taxon>
        <taxon>Gelatoporia</taxon>
    </lineage>
</organism>
<accession>M2QPU0</accession>
<dbReference type="STRING" id="914234.M2QPU0"/>
<dbReference type="Pfam" id="PF11807">
    <property type="entry name" value="UstYa"/>
    <property type="match status" value="1"/>
</dbReference>
<dbReference type="GO" id="GO:0016491">
    <property type="term" value="F:oxidoreductase activity"/>
    <property type="evidence" value="ECO:0007669"/>
    <property type="project" value="UniProtKB-KW"/>
</dbReference>
<comment type="similarity">
    <text evidence="3">Belongs to the ustYa family.</text>
</comment>
<dbReference type="HOGENOM" id="CLU_042941_8_3_1"/>
<evidence type="ECO:0000256" key="1">
    <source>
        <dbReference type="ARBA" id="ARBA00004685"/>
    </source>
</evidence>
<dbReference type="AlphaFoldDB" id="M2QPU0"/>
<comment type="pathway">
    <text evidence="1">Mycotoxin biosynthesis.</text>
</comment>
<keyword evidence="2" id="KW-0560">Oxidoreductase</keyword>
<proteinExistence type="inferred from homology"/>
<evidence type="ECO:0000256" key="2">
    <source>
        <dbReference type="ARBA" id="ARBA00023002"/>
    </source>
</evidence>
<dbReference type="PANTHER" id="PTHR33365">
    <property type="entry name" value="YALI0B05434P"/>
    <property type="match status" value="1"/>
</dbReference>
<feature type="non-terminal residue" evidence="4">
    <location>
        <position position="1"/>
    </location>
</feature>
<dbReference type="EMBL" id="KB445794">
    <property type="protein sequence ID" value="EMD39078.1"/>
    <property type="molecule type" value="Genomic_DNA"/>
</dbReference>
<evidence type="ECO:0000313" key="5">
    <source>
        <dbReference type="Proteomes" id="UP000016930"/>
    </source>
</evidence>
<dbReference type="OrthoDB" id="3687641at2759"/>